<evidence type="ECO:0000256" key="3">
    <source>
        <dbReference type="ARBA" id="ARBA00044969"/>
    </source>
</evidence>
<evidence type="ECO:0000313" key="6">
    <source>
        <dbReference type="EMBL" id="TCX34457.1"/>
    </source>
</evidence>
<comment type="catalytic activity">
    <reaction evidence="4">
        <text>ATP + H2O = ADP + phosphate + H(+)</text>
        <dbReference type="Rhea" id="RHEA:13065"/>
        <dbReference type="ChEBI" id="CHEBI:15377"/>
        <dbReference type="ChEBI" id="CHEBI:15378"/>
        <dbReference type="ChEBI" id="CHEBI:30616"/>
        <dbReference type="ChEBI" id="CHEBI:43474"/>
        <dbReference type="ChEBI" id="CHEBI:456216"/>
        <dbReference type="EC" id="5.6.2.3"/>
    </reaction>
</comment>
<dbReference type="Gene3D" id="3.40.50.300">
    <property type="entry name" value="P-loop containing nucleotide triphosphate hydrolases"/>
    <property type="match status" value="2"/>
</dbReference>
<dbReference type="InterPro" id="IPR045028">
    <property type="entry name" value="DinG/Rad3-like"/>
</dbReference>
<dbReference type="GO" id="GO:0070182">
    <property type="term" value="F:DNA polymerase binding"/>
    <property type="evidence" value="ECO:0007669"/>
    <property type="project" value="TreeGrafter"/>
</dbReference>
<proteinExistence type="inferred from homology"/>
<evidence type="ECO:0000259" key="5">
    <source>
        <dbReference type="PROSITE" id="PS51192"/>
    </source>
</evidence>
<dbReference type="EMBL" id="SDCJ01000026">
    <property type="protein sequence ID" value="TCX34457.1"/>
    <property type="molecule type" value="Genomic_DNA"/>
</dbReference>
<evidence type="ECO:0000256" key="4">
    <source>
        <dbReference type="ARBA" id="ARBA00048954"/>
    </source>
</evidence>
<dbReference type="PANTHER" id="PTHR11472:SF34">
    <property type="entry name" value="REGULATOR OF TELOMERE ELONGATION HELICASE 1"/>
    <property type="match status" value="1"/>
</dbReference>
<comment type="similarity">
    <text evidence="2">Belongs to the helicase family. DinG subfamily.</text>
</comment>
<keyword evidence="6" id="KW-0378">Hydrolase</keyword>
<reference evidence="6" key="1">
    <citation type="submission" date="2019-01" db="EMBL/GenBank/DDBJ databases">
        <authorList>
            <person name="Lista F."/>
            <person name="Anselmo A."/>
        </authorList>
    </citation>
    <scope>NUCLEOTIDE SEQUENCE</scope>
    <source>
        <strain evidence="6">13S</strain>
    </source>
</reference>
<dbReference type="GO" id="GO:0043139">
    <property type="term" value="F:5'-3' DNA helicase activity"/>
    <property type="evidence" value="ECO:0007669"/>
    <property type="project" value="UniProtKB-EC"/>
</dbReference>
<accession>A0A483IPN8</accession>
<comment type="caution">
    <text evidence="6">The sequence shown here is derived from an EMBL/GenBank/DDBJ whole genome shotgun (WGS) entry which is preliminary data.</text>
</comment>
<dbReference type="PROSITE" id="PS51192">
    <property type="entry name" value="HELICASE_ATP_BIND_1"/>
    <property type="match status" value="1"/>
</dbReference>
<keyword evidence="6" id="KW-0347">Helicase</keyword>
<evidence type="ECO:0000256" key="2">
    <source>
        <dbReference type="ARBA" id="ARBA00038058"/>
    </source>
</evidence>
<keyword evidence="6" id="KW-0547">Nucleotide-binding</keyword>
<evidence type="ECO:0000256" key="1">
    <source>
        <dbReference type="ARBA" id="ARBA00001966"/>
    </source>
</evidence>
<dbReference type="GO" id="GO:0010569">
    <property type="term" value="P:regulation of double-strand break repair via homologous recombination"/>
    <property type="evidence" value="ECO:0007669"/>
    <property type="project" value="TreeGrafter"/>
</dbReference>
<gene>
    <name evidence="6" type="ORF">ETE75_24365</name>
</gene>
<dbReference type="PANTHER" id="PTHR11472">
    <property type="entry name" value="DNA REPAIR DEAD HELICASE RAD3/XP-D SUBFAMILY MEMBER"/>
    <property type="match status" value="1"/>
</dbReference>
<dbReference type="Pfam" id="PF13307">
    <property type="entry name" value="Helicase_C_2"/>
    <property type="match status" value="1"/>
</dbReference>
<dbReference type="GO" id="GO:0045910">
    <property type="term" value="P:negative regulation of DNA recombination"/>
    <property type="evidence" value="ECO:0007669"/>
    <property type="project" value="TreeGrafter"/>
</dbReference>
<dbReference type="GO" id="GO:0005524">
    <property type="term" value="F:ATP binding"/>
    <property type="evidence" value="ECO:0007669"/>
    <property type="project" value="InterPro"/>
</dbReference>
<comment type="cofactor">
    <cofactor evidence="1">
        <name>[4Fe-4S] cluster</name>
        <dbReference type="ChEBI" id="CHEBI:49883"/>
    </cofactor>
</comment>
<dbReference type="SUPFAM" id="SSF52540">
    <property type="entry name" value="P-loop containing nucleoside triphosphate hydrolases"/>
    <property type="match status" value="1"/>
</dbReference>
<dbReference type="InterPro" id="IPR027417">
    <property type="entry name" value="P-loop_NTPase"/>
</dbReference>
<organism evidence="6">
    <name type="scientific">Klebsiella pneumoniae</name>
    <dbReference type="NCBI Taxonomy" id="573"/>
    <lineage>
        <taxon>Bacteria</taxon>
        <taxon>Pseudomonadati</taxon>
        <taxon>Pseudomonadota</taxon>
        <taxon>Gammaproteobacteria</taxon>
        <taxon>Enterobacterales</taxon>
        <taxon>Enterobacteriaceae</taxon>
        <taxon>Klebsiella/Raoultella group</taxon>
        <taxon>Klebsiella</taxon>
        <taxon>Klebsiella pneumoniae complex</taxon>
    </lineage>
</organism>
<dbReference type="GO" id="GO:0003676">
    <property type="term" value="F:nucleic acid binding"/>
    <property type="evidence" value="ECO:0007669"/>
    <property type="project" value="InterPro"/>
</dbReference>
<sequence>MAFTKRPKKQNVTESPDLLFRELPRRTVPDVLPHQRDMMRRYAEDGQNKADVALQLPTGSGKTLVGLLIAEWRRRKNNEKIVFLCPTKQLVNQVVEQAENKYGLSVLGFTGSKNDYDPVSVAKYKQGQSIAITTYSSVFNVNPFFLDPDVIIVDDAHAAENYISKLWSFEVSKFDDEHKSLWSVLSELIKPYLDGASYSKLNGNWDSPDASVWVDKLPTPTFLAIQNDLVEIIDEYTQGTSLRFSWSMIREYLHACHFYYSSKGMLIRPLLPPTWTHKNFSDATQRIFMSATLGEGGDLERLTGRKKIYRLSTPDGWDTQGVGRRFFIFPTLSLTESDADILTTKLIDESERSVVLVPNDKHADKIKKLLSGNKKIDIFDAKDIENSKDLLIKSNNAAAVIANRYDGIDFPKDECRLLIIEGLPKTVNLQEQFLMSRIGANALFNERVQTRVIQAIGRCTRSLEDYSAVVVKGTELVDFLSNRKRREYFHPELQAELEFGVEQSVNAGELDEFLENYDIFIDNGEDWEDINKDIIEIRSEKKQKKLAGIVELEMVVELEIDYVRALWNSDFETAVGKTEDILAHLTSPDLKGYRALWEYLAGSSAYQSTKLTGFDLTIKAQEHFLRAKKAASGIPWLSNLYRFASDKTVTPEEENDRVIMKQIEGIEMVFSSIGIASSRKFLQEERFIIDGLNSENHFEEAHRRIGRLLGFETGKVETDASPDPWWQLENLCFVFEDHANARNNVLDATKARQASSHPNWMREHIISCKGEHIKIIPVLLSPVRSMTEGAAAQVNSLMYWNLNDFKVWVQKALSALKDIRQTFQEPGDIVWRAEAAAKLSEAKVDIASLDKLIKSSSCKDNLEISR</sequence>
<dbReference type="AlphaFoldDB" id="A0A483IPN8"/>
<dbReference type="SMART" id="SM00491">
    <property type="entry name" value="HELICc2"/>
    <property type="match status" value="1"/>
</dbReference>
<keyword evidence="6" id="KW-0067">ATP-binding</keyword>
<dbReference type="InterPro" id="IPR014001">
    <property type="entry name" value="Helicase_ATP-bd"/>
</dbReference>
<name>A0A483IPN8_KLEPN</name>
<dbReference type="Pfam" id="PF00270">
    <property type="entry name" value="DEAD"/>
    <property type="match status" value="1"/>
</dbReference>
<dbReference type="EC" id="5.6.2.3" evidence="3"/>
<dbReference type="GO" id="GO:0090657">
    <property type="term" value="P:telomeric loop disassembly"/>
    <property type="evidence" value="ECO:0007669"/>
    <property type="project" value="TreeGrafter"/>
</dbReference>
<dbReference type="GO" id="GO:1904430">
    <property type="term" value="P:negative regulation of t-circle formation"/>
    <property type="evidence" value="ECO:0007669"/>
    <property type="project" value="TreeGrafter"/>
</dbReference>
<dbReference type="GO" id="GO:0016818">
    <property type="term" value="F:hydrolase activity, acting on acid anhydrides, in phosphorus-containing anhydrides"/>
    <property type="evidence" value="ECO:0007669"/>
    <property type="project" value="InterPro"/>
</dbReference>
<dbReference type="InterPro" id="IPR006555">
    <property type="entry name" value="ATP-dep_Helicase_C"/>
</dbReference>
<feature type="domain" description="Helicase ATP-binding" evidence="5">
    <location>
        <begin position="43"/>
        <end position="311"/>
    </location>
</feature>
<dbReference type="SMART" id="SM00487">
    <property type="entry name" value="DEXDc"/>
    <property type="match status" value="1"/>
</dbReference>
<dbReference type="InterPro" id="IPR011545">
    <property type="entry name" value="DEAD/DEAH_box_helicase_dom"/>
</dbReference>
<protein>
    <recommendedName>
        <fullName evidence="3">DNA 5'-3' helicase</fullName>
        <ecNumber evidence="3">5.6.2.3</ecNumber>
    </recommendedName>
</protein>